<protein>
    <submittedName>
        <fullName evidence="10">Putative transporter</fullName>
    </submittedName>
</protein>
<feature type="transmembrane region" description="Helical" evidence="8">
    <location>
        <begin position="65"/>
        <end position="90"/>
    </location>
</feature>
<dbReference type="STRING" id="1886670.PTI45_03812"/>
<keyword evidence="11" id="KW-1185">Reference proteome</keyword>
<dbReference type="GO" id="GO:0005886">
    <property type="term" value="C:plasma membrane"/>
    <property type="evidence" value="ECO:0007669"/>
    <property type="project" value="UniProtKB-SubCell"/>
</dbReference>
<dbReference type="InterPro" id="IPR004680">
    <property type="entry name" value="Cit_transptr-like_dom"/>
</dbReference>
<dbReference type="CDD" id="cd01116">
    <property type="entry name" value="P_permease"/>
    <property type="match status" value="1"/>
</dbReference>
<evidence type="ECO:0000313" key="11">
    <source>
        <dbReference type="Proteomes" id="UP000094578"/>
    </source>
</evidence>
<dbReference type="RefSeq" id="WP_069329160.1">
    <property type="nucleotide sequence ID" value="NZ_MDER01000075.1"/>
</dbReference>
<evidence type="ECO:0000256" key="8">
    <source>
        <dbReference type="SAM" id="Phobius"/>
    </source>
</evidence>
<name>A0A1E3L178_9BACL</name>
<proteinExistence type="inferred from homology"/>
<accession>A0A1E3L178</accession>
<dbReference type="InterPro" id="IPR051475">
    <property type="entry name" value="Diverse_Ion_Transporter"/>
</dbReference>
<gene>
    <name evidence="10" type="ORF">PTI45_03812</name>
</gene>
<feature type="transmembrane region" description="Helical" evidence="8">
    <location>
        <begin position="34"/>
        <end position="53"/>
    </location>
</feature>
<comment type="subcellular location">
    <subcellularLocation>
        <location evidence="1">Cell membrane</location>
        <topology evidence="1">Multi-pass membrane protein</topology>
    </subcellularLocation>
</comment>
<evidence type="ECO:0000256" key="1">
    <source>
        <dbReference type="ARBA" id="ARBA00004651"/>
    </source>
</evidence>
<feature type="transmembrane region" description="Helical" evidence="8">
    <location>
        <begin position="6"/>
        <end position="27"/>
    </location>
</feature>
<feature type="domain" description="Citrate transporter-like" evidence="9">
    <location>
        <begin position="23"/>
        <end position="382"/>
    </location>
</feature>
<comment type="caution">
    <text evidence="10">The sequence shown here is derived from an EMBL/GenBank/DDBJ whole genome shotgun (WGS) entry which is preliminary data.</text>
</comment>
<dbReference type="PANTHER" id="PTHR43568:SF1">
    <property type="entry name" value="P PROTEIN"/>
    <property type="match status" value="1"/>
</dbReference>
<organism evidence="10 11">
    <name type="scientific">Paenibacillus nuruki</name>
    <dbReference type="NCBI Taxonomy" id="1886670"/>
    <lineage>
        <taxon>Bacteria</taxon>
        <taxon>Bacillati</taxon>
        <taxon>Bacillota</taxon>
        <taxon>Bacilli</taxon>
        <taxon>Bacillales</taxon>
        <taxon>Paenibacillaceae</taxon>
        <taxon>Paenibacillus</taxon>
    </lineage>
</organism>
<evidence type="ECO:0000256" key="5">
    <source>
        <dbReference type="ARBA" id="ARBA00022692"/>
    </source>
</evidence>
<evidence type="ECO:0000259" key="9">
    <source>
        <dbReference type="Pfam" id="PF03600"/>
    </source>
</evidence>
<dbReference type="Proteomes" id="UP000094578">
    <property type="component" value="Unassembled WGS sequence"/>
</dbReference>
<keyword evidence="3" id="KW-0813">Transport</keyword>
<reference evidence="10 11" key="1">
    <citation type="submission" date="2016-08" db="EMBL/GenBank/DDBJ databases">
        <title>Genome sequencing of Paenibacillus sp. TI45-13ar, isolated from Korean traditional nuruk.</title>
        <authorList>
            <person name="Kim S.-J."/>
        </authorList>
    </citation>
    <scope>NUCLEOTIDE SEQUENCE [LARGE SCALE GENOMIC DNA]</scope>
    <source>
        <strain evidence="10 11">TI45-13ar</strain>
    </source>
</reference>
<dbReference type="EMBL" id="MDER01000075">
    <property type="protein sequence ID" value="ODP26710.1"/>
    <property type="molecule type" value="Genomic_DNA"/>
</dbReference>
<feature type="transmembrane region" description="Helical" evidence="8">
    <location>
        <begin position="102"/>
        <end position="131"/>
    </location>
</feature>
<evidence type="ECO:0000256" key="3">
    <source>
        <dbReference type="ARBA" id="ARBA00022448"/>
    </source>
</evidence>
<evidence type="ECO:0000256" key="2">
    <source>
        <dbReference type="ARBA" id="ARBA00009843"/>
    </source>
</evidence>
<feature type="transmembrane region" description="Helical" evidence="8">
    <location>
        <begin position="290"/>
        <end position="313"/>
    </location>
</feature>
<sequence length="440" mass="48425">MQPTALMSSWQPVAAIVIFLIIYAVWMTDRISKALVALAGALIFLVICIVDWQDAYRMHIEWNTVFLWIGMMLIAAVMNRSGLIPYAAIYSLKWTKGGPIRVMLLLTAFTAIGSALLDSVTMVLLIVPVTIVMTRKLELNPVPFLIAEIVVSNLGGAATMIGHPVNIWIGSANPQLTFDLFLKVMGPIVLILLVVNIGLLLLFYRKSFRQKGPTTSLQHLEEEARSYIQSPRRSMIIFIIFILTLLAFICQKWIGLEAPVIALSGAVLMLLVSSPSQWRTGEIWREIEWGTVLFFIGLFILVGGLVDTGWISLGAMHLIELTNGNLGFAAIIILWITGVVSAAIDNIPWVATMIPLIQEAGVQMNANTPAVLNPLWWALSLGACIGGNGTLIGASSNMLVAAMAHREKHHFSYMEFLKVGLPLTLISLIIASLYLYFIIL</sequence>
<keyword evidence="5 8" id="KW-0812">Transmembrane</keyword>
<feature type="transmembrane region" description="Helical" evidence="8">
    <location>
        <begin position="235"/>
        <end position="254"/>
    </location>
</feature>
<keyword evidence="4" id="KW-1003">Cell membrane</keyword>
<dbReference type="InterPro" id="IPR000802">
    <property type="entry name" value="Arsenical_pump_ArsB"/>
</dbReference>
<dbReference type="PANTHER" id="PTHR43568">
    <property type="entry name" value="P PROTEIN"/>
    <property type="match status" value="1"/>
</dbReference>
<feature type="transmembrane region" description="Helical" evidence="8">
    <location>
        <begin position="416"/>
        <end position="439"/>
    </location>
</feature>
<feature type="transmembrane region" description="Helical" evidence="8">
    <location>
        <begin position="184"/>
        <end position="204"/>
    </location>
</feature>
<keyword evidence="7 8" id="KW-0472">Membrane</keyword>
<dbReference type="Pfam" id="PF03600">
    <property type="entry name" value="CitMHS"/>
    <property type="match status" value="1"/>
</dbReference>
<evidence type="ECO:0000256" key="7">
    <source>
        <dbReference type="ARBA" id="ARBA00023136"/>
    </source>
</evidence>
<dbReference type="PRINTS" id="PR00758">
    <property type="entry name" value="ARSENICPUMP"/>
</dbReference>
<dbReference type="AlphaFoldDB" id="A0A1E3L178"/>
<evidence type="ECO:0000256" key="6">
    <source>
        <dbReference type="ARBA" id="ARBA00022989"/>
    </source>
</evidence>
<feature type="transmembrane region" description="Helical" evidence="8">
    <location>
        <begin position="325"/>
        <end position="344"/>
    </location>
</feature>
<evidence type="ECO:0000313" key="10">
    <source>
        <dbReference type="EMBL" id="ODP26710.1"/>
    </source>
</evidence>
<evidence type="ECO:0000256" key="4">
    <source>
        <dbReference type="ARBA" id="ARBA00022475"/>
    </source>
</evidence>
<dbReference type="GO" id="GO:0015105">
    <property type="term" value="F:arsenite transmembrane transporter activity"/>
    <property type="evidence" value="ECO:0007669"/>
    <property type="project" value="InterPro"/>
</dbReference>
<comment type="similarity">
    <text evidence="2">Belongs to the CitM (TC 2.A.11) transporter family.</text>
</comment>
<keyword evidence="6 8" id="KW-1133">Transmembrane helix</keyword>